<feature type="compositionally biased region" description="Low complexity" evidence="1">
    <location>
        <begin position="25"/>
        <end position="37"/>
    </location>
</feature>
<evidence type="ECO:0000256" key="1">
    <source>
        <dbReference type="SAM" id="MobiDB-lite"/>
    </source>
</evidence>
<protein>
    <submittedName>
        <fullName evidence="2">Uncharacterized protein</fullName>
    </submittedName>
</protein>
<dbReference type="Proteomes" id="UP000057910">
    <property type="component" value="Unassembled WGS sequence"/>
</dbReference>
<gene>
    <name evidence="2" type="ORF">WJ68_33550</name>
</gene>
<feature type="region of interest" description="Disordered" evidence="1">
    <location>
        <begin position="1"/>
        <end position="59"/>
    </location>
</feature>
<comment type="caution">
    <text evidence="2">The sequence shown here is derived from an EMBL/GenBank/DDBJ whole genome shotgun (WGS) entry which is preliminary data.</text>
</comment>
<evidence type="ECO:0000313" key="3">
    <source>
        <dbReference type="Proteomes" id="UP000057910"/>
    </source>
</evidence>
<organism evidence="2 3">
    <name type="scientific">Burkholderia ubonensis</name>
    <dbReference type="NCBI Taxonomy" id="101571"/>
    <lineage>
        <taxon>Bacteria</taxon>
        <taxon>Pseudomonadati</taxon>
        <taxon>Pseudomonadota</taxon>
        <taxon>Betaproteobacteria</taxon>
        <taxon>Burkholderiales</taxon>
        <taxon>Burkholderiaceae</taxon>
        <taxon>Burkholderia</taxon>
        <taxon>Burkholderia cepacia complex</taxon>
    </lineage>
</organism>
<dbReference type="EMBL" id="LPAD01000007">
    <property type="protein sequence ID" value="KVN92550.1"/>
    <property type="molecule type" value="Genomic_DNA"/>
</dbReference>
<dbReference type="RefSeq" id="WP_060037898.1">
    <property type="nucleotide sequence ID" value="NZ_LPAD01000007.1"/>
</dbReference>
<name>A0ABD4EAI6_9BURK</name>
<accession>A0ABD4EAI6</accession>
<proteinExistence type="predicted"/>
<feature type="compositionally biased region" description="Polar residues" evidence="1">
    <location>
        <begin position="1"/>
        <end position="11"/>
    </location>
</feature>
<sequence>MSKMIDTSASDNDGDEPAAIKRGRSSAANQRSANAVAPKALSPKRTPRTAPNVLKGKRT</sequence>
<dbReference type="AlphaFoldDB" id="A0ABD4EAI6"/>
<reference evidence="2 3" key="1">
    <citation type="submission" date="2015-11" db="EMBL/GenBank/DDBJ databases">
        <title>Expanding the genomic diversity of Burkholderia species for the development of highly accurate diagnostics.</title>
        <authorList>
            <person name="Sahl J."/>
            <person name="Keim P."/>
            <person name="Wagner D."/>
        </authorList>
    </citation>
    <scope>NUCLEOTIDE SEQUENCE [LARGE SCALE GENOMIC DNA]</scope>
    <source>
        <strain evidence="2 3">MSMB1585WGS</strain>
    </source>
</reference>
<evidence type="ECO:0000313" key="2">
    <source>
        <dbReference type="EMBL" id="KVN92550.1"/>
    </source>
</evidence>